<dbReference type="EMBL" id="JAZHXI010000013">
    <property type="protein sequence ID" value="KAL2065162.1"/>
    <property type="molecule type" value="Genomic_DNA"/>
</dbReference>
<feature type="compositionally biased region" description="Polar residues" evidence="1">
    <location>
        <begin position="235"/>
        <end position="256"/>
    </location>
</feature>
<evidence type="ECO:0000313" key="2">
    <source>
        <dbReference type="EMBL" id="KAL2065162.1"/>
    </source>
</evidence>
<organism evidence="2 3">
    <name type="scientific">Oculimacula yallundae</name>
    <dbReference type="NCBI Taxonomy" id="86028"/>
    <lineage>
        <taxon>Eukaryota</taxon>
        <taxon>Fungi</taxon>
        <taxon>Dikarya</taxon>
        <taxon>Ascomycota</taxon>
        <taxon>Pezizomycotina</taxon>
        <taxon>Leotiomycetes</taxon>
        <taxon>Helotiales</taxon>
        <taxon>Ploettnerulaceae</taxon>
        <taxon>Oculimacula</taxon>
    </lineage>
</organism>
<feature type="compositionally biased region" description="Low complexity" evidence="1">
    <location>
        <begin position="207"/>
        <end position="225"/>
    </location>
</feature>
<sequence>MTSLAGTVFPKGNGLATAVSLISNQQLSSSSTPTSPSCFITITIFTFLSLSDRQRQRYVLSLILCRAHHIGLPHHSPVSRKRSFVQDTSTAPSRNETETHQSSQLLPTEQRIRGSEQQTARDDPRRSGAIRTKERQQPPVDTKSNSILISLFASLSSTYLSALITSPSSRPSQYPSLLTSRRDRSSRPVSLNSPSFLLPSCTASLLSSSRHSTRTSSPRSPTPARFLSKTPGVHNEQTLQYNPNLFSNSFPTTSPS</sequence>
<protein>
    <submittedName>
        <fullName evidence="2">Uncharacterized protein</fullName>
    </submittedName>
</protein>
<proteinExistence type="predicted"/>
<accession>A0ABR4C6M2</accession>
<name>A0ABR4C6M2_9HELO</name>
<feature type="region of interest" description="Disordered" evidence="1">
    <location>
        <begin position="76"/>
        <end position="142"/>
    </location>
</feature>
<comment type="caution">
    <text evidence="2">The sequence shown here is derived from an EMBL/GenBank/DDBJ whole genome shotgun (WGS) entry which is preliminary data.</text>
</comment>
<dbReference type="Proteomes" id="UP001595075">
    <property type="component" value="Unassembled WGS sequence"/>
</dbReference>
<evidence type="ECO:0000256" key="1">
    <source>
        <dbReference type="SAM" id="MobiDB-lite"/>
    </source>
</evidence>
<gene>
    <name evidence="2" type="ORF">VTL71DRAFT_4303</name>
</gene>
<feature type="compositionally biased region" description="Basic and acidic residues" evidence="1">
    <location>
        <begin position="110"/>
        <end position="136"/>
    </location>
</feature>
<evidence type="ECO:0000313" key="3">
    <source>
        <dbReference type="Proteomes" id="UP001595075"/>
    </source>
</evidence>
<reference evidence="2 3" key="1">
    <citation type="journal article" date="2024" name="Commun. Biol.">
        <title>Comparative genomic analysis of thermophilic fungi reveals convergent evolutionary adaptations and gene losses.</title>
        <authorList>
            <person name="Steindorff A.S."/>
            <person name="Aguilar-Pontes M.V."/>
            <person name="Robinson A.J."/>
            <person name="Andreopoulos B."/>
            <person name="LaButti K."/>
            <person name="Kuo A."/>
            <person name="Mondo S."/>
            <person name="Riley R."/>
            <person name="Otillar R."/>
            <person name="Haridas S."/>
            <person name="Lipzen A."/>
            <person name="Grimwood J."/>
            <person name="Schmutz J."/>
            <person name="Clum A."/>
            <person name="Reid I.D."/>
            <person name="Moisan M.C."/>
            <person name="Butler G."/>
            <person name="Nguyen T.T.M."/>
            <person name="Dewar K."/>
            <person name="Conant G."/>
            <person name="Drula E."/>
            <person name="Henrissat B."/>
            <person name="Hansel C."/>
            <person name="Singer S."/>
            <person name="Hutchinson M.I."/>
            <person name="de Vries R.P."/>
            <person name="Natvig D.O."/>
            <person name="Powell A.J."/>
            <person name="Tsang A."/>
            <person name="Grigoriev I.V."/>
        </authorList>
    </citation>
    <scope>NUCLEOTIDE SEQUENCE [LARGE SCALE GENOMIC DNA]</scope>
    <source>
        <strain evidence="2 3">CBS 494.80</strain>
    </source>
</reference>
<feature type="region of interest" description="Disordered" evidence="1">
    <location>
        <begin position="165"/>
        <end position="193"/>
    </location>
</feature>
<feature type="compositionally biased region" description="Polar residues" evidence="1">
    <location>
        <begin position="165"/>
        <end position="175"/>
    </location>
</feature>
<feature type="region of interest" description="Disordered" evidence="1">
    <location>
        <begin position="207"/>
        <end position="256"/>
    </location>
</feature>
<feature type="compositionally biased region" description="Polar residues" evidence="1">
    <location>
        <begin position="85"/>
        <end position="107"/>
    </location>
</feature>
<keyword evidence="3" id="KW-1185">Reference proteome</keyword>